<gene>
    <name evidence="9" type="ORF">GSLYS_00005959001</name>
</gene>
<proteinExistence type="inferred from homology"/>
<feature type="region of interest" description="Disordered" evidence="5">
    <location>
        <begin position="678"/>
        <end position="814"/>
    </location>
</feature>
<dbReference type="InterPro" id="IPR031121">
    <property type="entry name" value="RIK/BLOM7"/>
</dbReference>
<dbReference type="Proteomes" id="UP001497497">
    <property type="component" value="Unassembled WGS sequence"/>
</dbReference>
<feature type="compositionally biased region" description="Polar residues" evidence="5">
    <location>
        <begin position="1090"/>
        <end position="1109"/>
    </location>
</feature>
<feature type="compositionally biased region" description="Basic residues" evidence="5">
    <location>
        <begin position="740"/>
        <end position="750"/>
    </location>
</feature>
<evidence type="ECO:0000313" key="9">
    <source>
        <dbReference type="EMBL" id="CAL1531864.1"/>
    </source>
</evidence>
<feature type="domain" description="KHDC4/BBP-like KH-domain type I" evidence="7">
    <location>
        <begin position="223"/>
        <end position="297"/>
    </location>
</feature>
<feature type="transmembrane region" description="Helical" evidence="6">
    <location>
        <begin position="640"/>
        <end position="667"/>
    </location>
</feature>
<feature type="region of interest" description="Disordered" evidence="5">
    <location>
        <begin position="81"/>
        <end position="108"/>
    </location>
</feature>
<feature type="domain" description="ATP-dependent RNA helicase PRP5/DDX46/KHDC4 KH" evidence="8">
    <location>
        <begin position="63"/>
        <end position="143"/>
    </location>
</feature>
<evidence type="ECO:0000256" key="4">
    <source>
        <dbReference type="ARBA" id="ARBA00045732"/>
    </source>
</evidence>
<comment type="similarity">
    <text evidence="1">Belongs to the KHDC4 family.</text>
</comment>
<reference evidence="9 10" key="1">
    <citation type="submission" date="2024-04" db="EMBL/GenBank/DDBJ databases">
        <authorList>
            <consortium name="Genoscope - CEA"/>
            <person name="William W."/>
        </authorList>
    </citation>
    <scope>NUCLEOTIDE SEQUENCE [LARGE SCALE GENOMIC DNA]</scope>
</reference>
<feature type="region of interest" description="Disordered" evidence="5">
    <location>
        <begin position="1032"/>
        <end position="1109"/>
    </location>
</feature>
<keyword evidence="6" id="KW-0812">Transmembrane</keyword>
<dbReference type="InterPro" id="IPR047890">
    <property type="entry name" value="KHDC4_KH-I_first"/>
</dbReference>
<dbReference type="InterPro" id="IPR036612">
    <property type="entry name" value="KH_dom_type_1_sf"/>
</dbReference>
<feature type="compositionally biased region" description="Basic and acidic residues" evidence="5">
    <location>
        <begin position="756"/>
        <end position="778"/>
    </location>
</feature>
<feature type="transmembrane region" description="Helical" evidence="6">
    <location>
        <begin position="577"/>
        <end position="603"/>
    </location>
</feature>
<protein>
    <recommendedName>
        <fullName evidence="2">KH homology domain-containing protein 4</fullName>
    </recommendedName>
    <alternativeName>
        <fullName evidence="3">Brings lots of money 7</fullName>
    </alternativeName>
</protein>
<comment type="function">
    <text evidence="4">RNA-binding protein involved in pre-mRNA splicing. Interacts with the PRP19C/Prp19 complex/NTC/Nineteen complex which is part of the spliceosome. Involved in regulating splice site selection. Binds preferentially RNA with A/C rich sequences and poly-C stretches.</text>
</comment>
<evidence type="ECO:0000256" key="5">
    <source>
        <dbReference type="SAM" id="MobiDB-lite"/>
    </source>
</evidence>
<organism evidence="9 10">
    <name type="scientific">Lymnaea stagnalis</name>
    <name type="common">Great pond snail</name>
    <name type="synonym">Helix stagnalis</name>
    <dbReference type="NCBI Taxonomy" id="6523"/>
    <lineage>
        <taxon>Eukaryota</taxon>
        <taxon>Metazoa</taxon>
        <taxon>Spiralia</taxon>
        <taxon>Lophotrochozoa</taxon>
        <taxon>Mollusca</taxon>
        <taxon>Gastropoda</taxon>
        <taxon>Heterobranchia</taxon>
        <taxon>Euthyneura</taxon>
        <taxon>Panpulmonata</taxon>
        <taxon>Hygrophila</taxon>
        <taxon>Lymnaeoidea</taxon>
        <taxon>Lymnaeidae</taxon>
        <taxon>Lymnaea</taxon>
    </lineage>
</organism>
<dbReference type="FunFam" id="3.30.1370.10:FF:000037">
    <property type="entry name" value="KH domain protein"/>
    <property type="match status" value="1"/>
</dbReference>
<evidence type="ECO:0000256" key="6">
    <source>
        <dbReference type="SAM" id="Phobius"/>
    </source>
</evidence>
<feature type="transmembrane region" description="Helical" evidence="6">
    <location>
        <begin position="609"/>
        <end position="633"/>
    </location>
</feature>
<dbReference type="CDD" id="cd22386">
    <property type="entry name" value="KH-I_KHDC4_rpt2"/>
    <property type="match status" value="1"/>
</dbReference>
<evidence type="ECO:0000256" key="2">
    <source>
        <dbReference type="ARBA" id="ARBA00017795"/>
    </source>
</evidence>
<dbReference type="GO" id="GO:0003723">
    <property type="term" value="F:RNA binding"/>
    <property type="evidence" value="ECO:0007669"/>
    <property type="project" value="InterPro"/>
</dbReference>
<sequence length="1109" mass="120086">MYNHGTMFSLHDQEDKSSLEAAAEAAAKVNAMLIAKGMLKPNQIHSATNVITKKSGGPNSLVVAEVEINNLTTPCRNTLTRGTTQEEISKASGAAVTTRGRYMAPEEKARNPRDRCLYLNVQAATKESVDIAVLKINEIIRSMCGNKVEVKSRGVGQNRAGRIRPSFRPNTNNGRFGFRGHPPPPLMSLPTPPPPQVQITHNQPPPQTVTILQENLYIGLEHAPPNFDTKNKILGPGGSYLMHIQAETGAAVSLRGKSSGFLNMSALESIEPMHVHLEHHSFVAIQEAKKLAENLIQTVQQLYVSFQQALAALPASLHTGLITGVPQQPPYVETQMGLTTIAMTEQTLHALQPQGQSWMTHKFSLLGPPMLMPPGSVANQFLTSLPNLSTNAGQTLMIPSSISLTSLPMMNQMPVSASSLLQQPTHIDLGGQQQIMLSQPPPGTPHALTPVGLHQMVPAPCPVQQPLPSHYGTYTHVQPTMHLVSQPVSMASHALVQQNGPPMLTQGPQHILAPQVFLISPQPCVHTTWSPSGRGYNIIPTSMLLNIAIASLLAISLAVLIYKAVASLLAISMSELLYIAIASLLAISLAELLYIAIASLLAISLTELLYIAIASLLAISMAELLFIAIASLLAISLAELLYIAIASLLAISLAELLYIAIASLLAISMAELPPSRGAPSNGGVLMPPPPPPSNLASQPTENRKEDDLRTMPPPKSTDLPWGSGSRRRGISPSPSEPDKKKMRGILKNKHVTSQQDTDKELSELTEVKLENEDDDKRHPASPQYQGQPLRYPSMPSDPNLPPNCQDSGVPHQHRPLPQPIPTTLPPGHHLVHQADPNLPQVHIAHPHVHIEGSRSDVQPAQIVIEHPGVPGTPIHITHHRVTAPGQIHIEHTLTGQPPRQMLLEHQAQTTLQLEHQPVPLPGHGENLHIPGQPPTSQEMYEFELGAQQQAPPQYQQTFEHITVSQASQPGEHLLAPGSAVIVSSTQHYPQYSVAISTAAPPPPVSYSLPTSSPFAMQSQHSISQHIQRLPDQQHMSMPPPQQSSYTMGITPSPPHFQPHFAGMQSASHQSIPAHLFHQTQQPPPPPPPSVSQHQYQTHPQGISYWVSQT</sequence>
<accession>A0AAV2HHB0</accession>
<dbReference type="SUPFAM" id="SSF54791">
    <property type="entry name" value="Eukaryotic type KH-domain (KH-domain type I)"/>
    <property type="match status" value="1"/>
</dbReference>
<name>A0AAV2HHB0_LYMST</name>
<dbReference type="InterPro" id="IPR055256">
    <property type="entry name" value="KH_1_KHDC4/BBP-like"/>
</dbReference>
<dbReference type="PANTHER" id="PTHR15744:SF0">
    <property type="entry name" value="KH HOMOLOGY DOMAIN-CONTAINING PROTEIN 4"/>
    <property type="match status" value="1"/>
</dbReference>
<keyword evidence="6" id="KW-1133">Transmembrane helix</keyword>
<evidence type="ECO:0000259" key="8">
    <source>
        <dbReference type="Pfam" id="PF23469"/>
    </source>
</evidence>
<feature type="transmembrane region" description="Helical" evidence="6">
    <location>
        <begin position="543"/>
        <end position="565"/>
    </location>
</feature>
<dbReference type="Pfam" id="PF23469">
    <property type="entry name" value="KH_12"/>
    <property type="match status" value="1"/>
</dbReference>
<dbReference type="InterPro" id="IPR047889">
    <property type="entry name" value="KHDC4_KH-I_second"/>
</dbReference>
<feature type="region of interest" description="Disordered" evidence="5">
    <location>
        <begin position="155"/>
        <end position="174"/>
    </location>
</feature>
<evidence type="ECO:0000256" key="3">
    <source>
        <dbReference type="ARBA" id="ARBA00030267"/>
    </source>
</evidence>
<dbReference type="GO" id="GO:0005634">
    <property type="term" value="C:nucleus"/>
    <property type="evidence" value="ECO:0007669"/>
    <property type="project" value="InterPro"/>
</dbReference>
<dbReference type="Gene3D" id="3.30.1370.10">
    <property type="entry name" value="K Homology domain, type 1"/>
    <property type="match status" value="2"/>
</dbReference>
<comment type="caution">
    <text evidence="9">The sequence shown here is derived from an EMBL/GenBank/DDBJ whole genome shotgun (WGS) entry which is preliminary data.</text>
</comment>
<dbReference type="InterPro" id="IPR056149">
    <property type="entry name" value="PRP5/DDX46/KHDC4_KH"/>
</dbReference>
<evidence type="ECO:0000256" key="1">
    <source>
        <dbReference type="ARBA" id="ARBA00006093"/>
    </source>
</evidence>
<dbReference type="Pfam" id="PF22675">
    <property type="entry name" value="KH-I_KHDC4-BBP"/>
    <property type="match status" value="1"/>
</dbReference>
<dbReference type="EMBL" id="CAXITT010000099">
    <property type="protein sequence ID" value="CAL1531864.1"/>
    <property type="molecule type" value="Genomic_DNA"/>
</dbReference>
<evidence type="ECO:0000259" key="7">
    <source>
        <dbReference type="Pfam" id="PF22675"/>
    </source>
</evidence>
<evidence type="ECO:0000313" key="10">
    <source>
        <dbReference type="Proteomes" id="UP001497497"/>
    </source>
</evidence>
<dbReference type="PANTHER" id="PTHR15744">
    <property type="entry name" value="BLOM7"/>
    <property type="match status" value="1"/>
</dbReference>
<dbReference type="CDD" id="cd22385">
    <property type="entry name" value="KH-I_KHDC4_rpt1"/>
    <property type="match status" value="1"/>
</dbReference>
<keyword evidence="10" id="KW-1185">Reference proteome</keyword>
<dbReference type="AlphaFoldDB" id="A0AAV2HHB0"/>
<keyword evidence="6" id="KW-0472">Membrane</keyword>